<dbReference type="InterPro" id="IPR027417">
    <property type="entry name" value="P-loop_NTPase"/>
</dbReference>
<organism evidence="3 4">
    <name type="scientific">Olea europaea subsp. europaea</name>
    <dbReference type="NCBI Taxonomy" id="158383"/>
    <lineage>
        <taxon>Eukaryota</taxon>
        <taxon>Viridiplantae</taxon>
        <taxon>Streptophyta</taxon>
        <taxon>Embryophyta</taxon>
        <taxon>Tracheophyta</taxon>
        <taxon>Spermatophyta</taxon>
        <taxon>Magnoliopsida</taxon>
        <taxon>eudicotyledons</taxon>
        <taxon>Gunneridae</taxon>
        <taxon>Pentapetalae</taxon>
        <taxon>asterids</taxon>
        <taxon>lamiids</taxon>
        <taxon>Lamiales</taxon>
        <taxon>Oleaceae</taxon>
        <taxon>Oleeae</taxon>
        <taxon>Olea</taxon>
    </lineage>
</organism>
<name>A0A8S0R023_OLEEU</name>
<comment type="caution">
    <text evidence="3">The sequence shown here is derived from an EMBL/GenBank/DDBJ whole genome shotgun (WGS) entry which is preliminary data.</text>
</comment>
<dbReference type="Gene3D" id="1.20.5.4130">
    <property type="match status" value="1"/>
</dbReference>
<reference evidence="3 4" key="1">
    <citation type="submission" date="2019-12" db="EMBL/GenBank/DDBJ databases">
        <authorList>
            <person name="Alioto T."/>
            <person name="Alioto T."/>
            <person name="Gomez Garrido J."/>
        </authorList>
    </citation>
    <scope>NUCLEOTIDE SEQUENCE [LARGE SCALE GENOMIC DNA]</scope>
</reference>
<dbReference type="PANTHER" id="PTHR36766:SF40">
    <property type="entry name" value="DISEASE RESISTANCE PROTEIN RGA3"/>
    <property type="match status" value="1"/>
</dbReference>
<feature type="domain" description="NB-ARC" evidence="2">
    <location>
        <begin position="167"/>
        <end position="312"/>
    </location>
</feature>
<evidence type="ECO:0000313" key="4">
    <source>
        <dbReference type="Proteomes" id="UP000594638"/>
    </source>
</evidence>
<gene>
    <name evidence="3" type="ORF">OLEA9_A082780</name>
</gene>
<evidence type="ECO:0000256" key="1">
    <source>
        <dbReference type="ARBA" id="ARBA00022821"/>
    </source>
</evidence>
<dbReference type="Pfam" id="PF00931">
    <property type="entry name" value="NB-ARC"/>
    <property type="match status" value="1"/>
</dbReference>
<keyword evidence="1" id="KW-0611">Plant defense</keyword>
<evidence type="ECO:0000259" key="2">
    <source>
        <dbReference type="Pfam" id="PF00931"/>
    </source>
</evidence>
<dbReference type="SUPFAM" id="SSF52540">
    <property type="entry name" value="P-loop containing nucleoside triphosphate hydrolases"/>
    <property type="match status" value="1"/>
</dbReference>
<dbReference type="EMBL" id="CACTIH010002024">
    <property type="protein sequence ID" value="CAA2971752.1"/>
    <property type="molecule type" value="Genomic_DNA"/>
</dbReference>
<accession>A0A8S0R023</accession>
<protein>
    <submittedName>
        <fullName evidence="3">NBS-LRR class resistance Fy8-Ry8</fullName>
    </submittedName>
</protein>
<keyword evidence="4" id="KW-1185">Reference proteome</keyword>
<dbReference type="InterPro" id="IPR002182">
    <property type="entry name" value="NB-ARC"/>
</dbReference>
<dbReference type="AlphaFoldDB" id="A0A8S0R023"/>
<dbReference type="GO" id="GO:0006952">
    <property type="term" value="P:defense response"/>
    <property type="evidence" value="ECO:0007669"/>
    <property type="project" value="UniProtKB-KW"/>
</dbReference>
<dbReference type="Gramene" id="OE9A082780T1">
    <property type="protein sequence ID" value="OE9A082780C1"/>
    <property type="gene ID" value="OE9A082780"/>
</dbReference>
<dbReference type="OrthoDB" id="907023at2759"/>
<evidence type="ECO:0000313" key="3">
    <source>
        <dbReference type="EMBL" id="CAA2971752.1"/>
    </source>
</evidence>
<dbReference type="Gene3D" id="3.40.50.300">
    <property type="entry name" value="P-loop containing nucleotide triphosphate hydrolases"/>
    <property type="match status" value="1"/>
</dbReference>
<proteinExistence type="predicted"/>
<dbReference type="Proteomes" id="UP000594638">
    <property type="component" value="Unassembled WGS sequence"/>
</dbReference>
<dbReference type="PANTHER" id="PTHR36766">
    <property type="entry name" value="PLANT BROAD-SPECTRUM MILDEW RESISTANCE PROTEIN RPW8"/>
    <property type="match status" value="1"/>
</dbReference>
<dbReference type="PRINTS" id="PR00364">
    <property type="entry name" value="DISEASERSIST"/>
</dbReference>
<sequence length="335" mass="38363">MAHAAVVSLMQTLDEQVILHSDELQTLLNKKEIKSFHENLGFLRDFLVHFSQTGNEAIEILEPKIRNAALAAQHIVESHISNYSQLSQCYRENLSLWQILSGEKHHIVDKHYQRLHKIIQETDSITKEVMTIKMTLEHLQPRKFLRAHLSKLASKAKTVVLGSNNELTHIKDRMTSYSSKLNVVTIHGMDGCGKTTLIQNVFDDPLIEYHFPIRAWITIPQEYSEREILIGLLKSIKQLDDGMCEAREEQLSEHLYKSLKGRKYLIVMDNVRDTKVWDLVWRLLPKDDEGSRVLLTTSKPNVVNYVSANIQKSILSTYGHALTLANIIAIGIILL</sequence>
<dbReference type="GO" id="GO:0043531">
    <property type="term" value="F:ADP binding"/>
    <property type="evidence" value="ECO:0007669"/>
    <property type="project" value="InterPro"/>
</dbReference>